<sequence>MFFHLIQYPERSSLKQNKTERNRSIMKITHIYHSGFCIELEQTVLIFDWYTGTLPELPEEKQAIVFVSHGHEDHFGDCIWSLRKRFRKLTYVIDSTAAVPPGIRDVKTVEPGGTYNIADLTVQTLRSTDQGSAFLVEAEGHKIFHAGDLNVWYWYDEPEEENLASEEDCRREYEKLAGQPVDVAFLPLDPRLREHAPRGIALFMECAGAWEIFPMHYWDRKAEAEAYLEDPRLAPFADRIHFEDSFVI</sequence>
<comment type="caution">
    <text evidence="1">The sequence shown here is derived from an EMBL/GenBank/DDBJ whole genome shotgun (WGS) entry which is preliminary data.</text>
</comment>
<dbReference type="AlphaFoldDB" id="A0A1Q9JH93"/>
<proteinExistence type="predicted"/>
<reference evidence="1 2" key="1">
    <citation type="journal article" date="2016" name="Appl. Environ. Microbiol.">
        <title>Function and Phylogeny of Bacterial Butyryl Coenzyme A:Acetate Transferases and Their Diversity in the Proximal Colon of Swine.</title>
        <authorList>
            <person name="Trachsel J."/>
            <person name="Bayles D.O."/>
            <person name="Looft T."/>
            <person name="Levine U.Y."/>
            <person name="Allen H.K."/>
        </authorList>
    </citation>
    <scope>NUCLEOTIDE SEQUENCE [LARGE SCALE GENOMIC DNA]</scope>
    <source>
        <strain evidence="1 2">68-3-10</strain>
    </source>
</reference>
<name>A0A1Q9JH93_9FIRM</name>
<evidence type="ECO:0008006" key="3">
    <source>
        <dbReference type="Google" id="ProtNLM"/>
    </source>
</evidence>
<accession>A0A1Q9JH93</accession>
<organism evidence="1 2">
    <name type="scientific">Hornefia porci</name>
    <dbReference type="NCBI Taxonomy" id="2652292"/>
    <lineage>
        <taxon>Bacteria</taxon>
        <taxon>Bacillati</taxon>
        <taxon>Bacillota</taxon>
        <taxon>Clostridia</taxon>
        <taxon>Peptostreptococcales</taxon>
        <taxon>Anaerovoracaceae</taxon>
        <taxon>Hornefia</taxon>
    </lineage>
</organism>
<dbReference type="InterPro" id="IPR036866">
    <property type="entry name" value="RibonucZ/Hydroxyglut_hydro"/>
</dbReference>
<keyword evidence="2" id="KW-1185">Reference proteome</keyword>
<dbReference type="SUPFAM" id="SSF56281">
    <property type="entry name" value="Metallo-hydrolase/oxidoreductase"/>
    <property type="match status" value="1"/>
</dbReference>
<evidence type="ECO:0000313" key="2">
    <source>
        <dbReference type="Proteomes" id="UP000187404"/>
    </source>
</evidence>
<dbReference type="PANTHER" id="PTHR42967">
    <property type="entry name" value="METAL DEPENDENT HYDROLASE"/>
    <property type="match status" value="1"/>
</dbReference>
<dbReference type="Gene3D" id="3.60.15.10">
    <property type="entry name" value="Ribonuclease Z/Hydroxyacylglutathione hydrolase-like"/>
    <property type="match status" value="1"/>
</dbReference>
<protein>
    <recommendedName>
        <fullName evidence="3">Metallo-beta-lactamase domain-containing protein</fullName>
    </recommendedName>
</protein>
<gene>
    <name evidence="1" type="ORF">BHK98_05385</name>
</gene>
<evidence type="ECO:0000313" key="1">
    <source>
        <dbReference type="EMBL" id="OLR55545.1"/>
    </source>
</evidence>
<dbReference type="Proteomes" id="UP000187404">
    <property type="component" value="Unassembled WGS sequence"/>
</dbReference>
<dbReference type="EMBL" id="MJIE01000001">
    <property type="protein sequence ID" value="OLR55545.1"/>
    <property type="molecule type" value="Genomic_DNA"/>
</dbReference>
<dbReference type="STRING" id="1261640.BHK98_05385"/>
<dbReference type="Pfam" id="PF13483">
    <property type="entry name" value="Lactamase_B_3"/>
    <property type="match status" value="1"/>
</dbReference>
<dbReference type="PANTHER" id="PTHR42967:SF1">
    <property type="entry name" value="MBL FOLD METALLO-HYDROLASE"/>
    <property type="match status" value="1"/>
</dbReference>